<evidence type="ECO:0000313" key="1">
    <source>
        <dbReference type="EMBL" id="CAG7888729.1"/>
    </source>
</evidence>
<reference evidence="1 2" key="1">
    <citation type="submission" date="2021-07" db="EMBL/GenBank/DDBJ databases">
        <authorList>
            <consortium name="Genoscope - CEA"/>
            <person name="William W."/>
        </authorList>
    </citation>
    <scope>NUCLEOTIDE SEQUENCE [LARGE SCALE GENOMIC DNA]</scope>
</reference>
<protein>
    <submittedName>
        <fullName evidence="1">Uncharacterized protein</fullName>
    </submittedName>
</protein>
<sequence>MSELRRYGVTGVSSETFELRCYCFGRGAETFAFDTMMGGGTETYYTSDTTSICAYPYEEMCGAESSFSGLRFSITYLAGQLPCCSPRLSFPLSGETDEQE</sequence>
<organism evidence="1 2">
    <name type="scientific">Brassica campestris</name>
    <name type="common">Field mustard</name>
    <dbReference type="NCBI Taxonomy" id="3711"/>
    <lineage>
        <taxon>Eukaryota</taxon>
        <taxon>Viridiplantae</taxon>
        <taxon>Streptophyta</taxon>
        <taxon>Embryophyta</taxon>
        <taxon>Tracheophyta</taxon>
        <taxon>Spermatophyta</taxon>
        <taxon>Magnoliopsida</taxon>
        <taxon>eudicotyledons</taxon>
        <taxon>Gunneridae</taxon>
        <taxon>Pentapetalae</taxon>
        <taxon>rosids</taxon>
        <taxon>malvids</taxon>
        <taxon>Brassicales</taxon>
        <taxon>Brassicaceae</taxon>
        <taxon>Brassiceae</taxon>
        <taxon>Brassica</taxon>
    </lineage>
</organism>
<dbReference type="EMBL" id="LS974617">
    <property type="protein sequence ID" value="CAG7888729.1"/>
    <property type="molecule type" value="Genomic_DNA"/>
</dbReference>
<proteinExistence type="predicted"/>
<dbReference type="Proteomes" id="UP000694005">
    <property type="component" value="Chromosome A01"/>
</dbReference>
<gene>
    <name evidence="1" type="ORF">BRAPAZ1V2_A01P28050.2</name>
</gene>
<evidence type="ECO:0000313" key="2">
    <source>
        <dbReference type="Proteomes" id="UP000694005"/>
    </source>
</evidence>
<name>A0A8D9GYP9_BRACM</name>
<dbReference type="Gramene" id="A01p28050.2_BraZ1">
    <property type="protein sequence ID" value="A01p28050.2_BraZ1.CDS"/>
    <property type="gene ID" value="A01g28050.2_BraZ1"/>
</dbReference>
<accession>A0A8D9GYP9</accession>
<dbReference type="AlphaFoldDB" id="A0A8D9GYP9"/>